<proteinExistence type="predicted"/>
<dbReference type="SUPFAM" id="SSF52540">
    <property type="entry name" value="P-loop containing nucleoside triphosphate hydrolases"/>
    <property type="match status" value="1"/>
</dbReference>
<dbReference type="AlphaFoldDB" id="A0A917LRE3"/>
<organism evidence="1 2">
    <name type="scientific">Bizionia arctica</name>
    <dbReference type="NCBI Taxonomy" id="1495645"/>
    <lineage>
        <taxon>Bacteria</taxon>
        <taxon>Pseudomonadati</taxon>
        <taxon>Bacteroidota</taxon>
        <taxon>Flavobacteriia</taxon>
        <taxon>Flavobacteriales</taxon>
        <taxon>Flavobacteriaceae</taxon>
        <taxon>Bizionia</taxon>
    </lineage>
</organism>
<dbReference type="InterPro" id="IPR051135">
    <property type="entry name" value="Gal/GlcNAc/GalNAc_ST"/>
</dbReference>
<dbReference type="PANTHER" id="PTHR10704">
    <property type="entry name" value="CARBOHYDRATE SULFOTRANSFERASE"/>
    <property type="match status" value="1"/>
</dbReference>
<evidence type="ECO:0000313" key="2">
    <source>
        <dbReference type="Proteomes" id="UP000625976"/>
    </source>
</evidence>
<protein>
    <submittedName>
        <fullName evidence="1">Sulfotransferase</fullName>
    </submittedName>
</protein>
<name>A0A917LRE3_9FLAO</name>
<reference evidence="1" key="1">
    <citation type="journal article" date="2014" name="Int. J. Syst. Evol. Microbiol.">
        <title>Complete genome sequence of Corynebacterium casei LMG S-19264T (=DSM 44701T), isolated from a smear-ripened cheese.</title>
        <authorList>
            <consortium name="US DOE Joint Genome Institute (JGI-PGF)"/>
            <person name="Walter F."/>
            <person name="Albersmeier A."/>
            <person name="Kalinowski J."/>
            <person name="Ruckert C."/>
        </authorList>
    </citation>
    <scope>NUCLEOTIDE SEQUENCE</scope>
    <source>
        <strain evidence="1">CGMCC 1.12751</strain>
    </source>
</reference>
<reference evidence="1" key="2">
    <citation type="submission" date="2020-09" db="EMBL/GenBank/DDBJ databases">
        <authorList>
            <person name="Sun Q."/>
            <person name="Zhou Y."/>
        </authorList>
    </citation>
    <scope>NUCLEOTIDE SEQUENCE</scope>
    <source>
        <strain evidence="1">CGMCC 1.12751</strain>
    </source>
</reference>
<sequence>MRHKQFYILGNPRSGSSLLRLILNSHSLISVPPECGFYLWLASKYRLWNNSNLNPTDIGLFINDVQNSKKFETWLLPSEVINNVIEEERPQNYNELATCVYLSYASLHDKEPQVLGDKNNYYIKHLDELNELSSNNFIIHIVRDGRDTVCSYREIKNIESSYKYRPDLPTGISDIAAEWESNNLNIYKYYKNNSQYLVVRYEDILNNPKKFLSLILDKFNLEFEPEMLNFYKNNQLKQIEPLETVAWKQKTLLPIDNKDIGIYKKKLTAREINQFNEIANEALNLFDYEIKR</sequence>
<dbReference type="GO" id="GO:0006790">
    <property type="term" value="P:sulfur compound metabolic process"/>
    <property type="evidence" value="ECO:0007669"/>
    <property type="project" value="TreeGrafter"/>
</dbReference>
<gene>
    <name evidence="1" type="ORF">GCM10010976_25290</name>
</gene>
<dbReference type="Pfam" id="PF13469">
    <property type="entry name" value="Sulfotransfer_3"/>
    <property type="match status" value="1"/>
</dbReference>
<dbReference type="GO" id="GO:0001517">
    <property type="term" value="F:N-acetylglucosamine 6-O-sulfotransferase activity"/>
    <property type="evidence" value="ECO:0007669"/>
    <property type="project" value="TreeGrafter"/>
</dbReference>
<comment type="caution">
    <text evidence="1">The sequence shown here is derived from an EMBL/GenBank/DDBJ whole genome shotgun (WGS) entry which is preliminary data.</text>
</comment>
<dbReference type="PANTHER" id="PTHR10704:SF44">
    <property type="entry name" value="LD35051P-RELATED"/>
    <property type="match status" value="1"/>
</dbReference>
<accession>A0A917LRE3</accession>
<dbReference type="RefSeq" id="WP_188465437.1">
    <property type="nucleotide sequence ID" value="NZ_BMFQ01000003.1"/>
</dbReference>
<dbReference type="Proteomes" id="UP000625976">
    <property type="component" value="Unassembled WGS sequence"/>
</dbReference>
<dbReference type="InterPro" id="IPR027417">
    <property type="entry name" value="P-loop_NTPase"/>
</dbReference>
<dbReference type="GO" id="GO:0006044">
    <property type="term" value="P:N-acetylglucosamine metabolic process"/>
    <property type="evidence" value="ECO:0007669"/>
    <property type="project" value="TreeGrafter"/>
</dbReference>
<dbReference type="EMBL" id="BMFQ01000003">
    <property type="protein sequence ID" value="GGG53208.1"/>
    <property type="molecule type" value="Genomic_DNA"/>
</dbReference>
<evidence type="ECO:0000313" key="1">
    <source>
        <dbReference type="EMBL" id="GGG53208.1"/>
    </source>
</evidence>
<keyword evidence="2" id="KW-1185">Reference proteome</keyword>
<dbReference type="Gene3D" id="3.40.50.300">
    <property type="entry name" value="P-loop containing nucleotide triphosphate hydrolases"/>
    <property type="match status" value="1"/>
</dbReference>